<accession>A0A364Y4L7</accession>
<organism evidence="1 2">
    <name type="scientific">Pseudochryseolinea flava</name>
    <dbReference type="NCBI Taxonomy" id="2059302"/>
    <lineage>
        <taxon>Bacteria</taxon>
        <taxon>Pseudomonadati</taxon>
        <taxon>Bacteroidota</taxon>
        <taxon>Cytophagia</taxon>
        <taxon>Cytophagales</taxon>
        <taxon>Fulvivirgaceae</taxon>
        <taxon>Pseudochryseolinea</taxon>
    </lineage>
</organism>
<evidence type="ECO:0000313" key="2">
    <source>
        <dbReference type="Proteomes" id="UP000251889"/>
    </source>
</evidence>
<dbReference type="Proteomes" id="UP000251889">
    <property type="component" value="Unassembled WGS sequence"/>
</dbReference>
<dbReference type="AlphaFoldDB" id="A0A364Y4L7"/>
<reference evidence="1 2" key="1">
    <citation type="submission" date="2018-06" db="EMBL/GenBank/DDBJ databases">
        <title>Chryseolinea flavus sp. nov., a member of the phylum Bacteroidetes isolated from soil.</title>
        <authorList>
            <person name="Li Y."/>
            <person name="Wang J."/>
        </authorList>
    </citation>
    <scope>NUCLEOTIDE SEQUENCE [LARGE SCALE GENOMIC DNA]</scope>
    <source>
        <strain evidence="1 2">SDU1-6</strain>
    </source>
</reference>
<keyword evidence="2" id="KW-1185">Reference proteome</keyword>
<name>A0A364Y4L7_9BACT</name>
<proteinExistence type="predicted"/>
<gene>
    <name evidence="1" type="ORF">DQQ10_12835</name>
</gene>
<comment type="caution">
    <text evidence="1">The sequence shown here is derived from an EMBL/GenBank/DDBJ whole genome shotgun (WGS) entry which is preliminary data.</text>
</comment>
<protein>
    <submittedName>
        <fullName evidence="1">Uncharacterized protein</fullName>
    </submittedName>
</protein>
<evidence type="ECO:0000313" key="1">
    <source>
        <dbReference type="EMBL" id="RAW01108.1"/>
    </source>
</evidence>
<dbReference type="EMBL" id="QMFY01000005">
    <property type="protein sequence ID" value="RAW01108.1"/>
    <property type="molecule type" value="Genomic_DNA"/>
</dbReference>
<sequence length="119" mass="13279">MAQTGDILSDNIRWHSSQSIIMTSGMPLNHTCEVKTRPLENKIILDQNGRIGEFTILRYLSTWNDISQVGSITFEVTFGDTSGTVSFERDADGMEIVIDMTSNPSGVKRKIIVDQIITE</sequence>